<dbReference type="Proteomes" id="UP001595530">
    <property type="component" value="Unassembled WGS sequence"/>
</dbReference>
<keyword evidence="2" id="KW-0732">Signal</keyword>
<dbReference type="EMBL" id="JBHRTP010000082">
    <property type="protein sequence ID" value="MFC3110550.1"/>
    <property type="molecule type" value="Genomic_DNA"/>
</dbReference>
<gene>
    <name evidence="3" type="ORF">ACFOFO_21750</name>
</gene>
<feature type="signal peptide" evidence="2">
    <location>
        <begin position="1"/>
        <end position="22"/>
    </location>
</feature>
<feature type="region of interest" description="Disordered" evidence="1">
    <location>
        <begin position="23"/>
        <end position="121"/>
    </location>
</feature>
<comment type="caution">
    <text evidence="3">The sequence shown here is derived from an EMBL/GenBank/DDBJ whole genome shotgun (WGS) entry which is preliminary data.</text>
</comment>
<name>A0ABV7FAC7_9BURK</name>
<reference evidence="4" key="1">
    <citation type="journal article" date="2019" name="Int. J. Syst. Evol. Microbiol.">
        <title>The Global Catalogue of Microorganisms (GCM) 10K type strain sequencing project: providing services to taxonomists for standard genome sequencing and annotation.</title>
        <authorList>
            <consortium name="The Broad Institute Genomics Platform"/>
            <consortium name="The Broad Institute Genome Sequencing Center for Infectious Disease"/>
            <person name="Wu L."/>
            <person name="Ma J."/>
        </authorList>
    </citation>
    <scope>NUCLEOTIDE SEQUENCE [LARGE SCALE GENOMIC DNA]</scope>
    <source>
        <strain evidence="4">KCTC 42986</strain>
    </source>
</reference>
<organism evidence="3 4">
    <name type="scientific">Undibacterium arcticum</name>
    <dbReference type="NCBI Taxonomy" id="1762892"/>
    <lineage>
        <taxon>Bacteria</taxon>
        <taxon>Pseudomonadati</taxon>
        <taxon>Pseudomonadota</taxon>
        <taxon>Betaproteobacteria</taxon>
        <taxon>Burkholderiales</taxon>
        <taxon>Oxalobacteraceae</taxon>
        <taxon>Undibacterium</taxon>
    </lineage>
</organism>
<protein>
    <recommendedName>
        <fullName evidence="5">Acid shock protein</fullName>
    </recommendedName>
</protein>
<evidence type="ECO:0008006" key="5">
    <source>
        <dbReference type="Google" id="ProtNLM"/>
    </source>
</evidence>
<evidence type="ECO:0000256" key="1">
    <source>
        <dbReference type="SAM" id="MobiDB-lite"/>
    </source>
</evidence>
<sequence>MKNIRTVLIAVSALVLVNVAQAQTPPATDPSAAVTAPKATDSANAASSADPFVQKRQADSIAKKEYKARKKAAKKQMSAEQKEAKSELKAEKSESTDIRNKALTETPAIKSTGEAAEPKSK</sequence>
<feature type="compositionally biased region" description="Basic and acidic residues" evidence="1">
    <location>
        <begin position="80"/>
        <end position="102"/>
    </location>
</feature>
<proteinExistence type="predicted"/>
<dbReference type="RefSeq" id="WP_390327211.1">
    <property type="nucleotide sequence ID" value="NZ_JBHRTP010000082.1"/>
</dbReference>
<feature type="chain" id="PRO_5046555758" description="Acid shock protein" evidence="2">
    <location>
        <begin position="23"/>
        <end position="121"/>
    </location>
</feature>
<feature type="compositionally biased region" description="Basic and acidic residues" evidence="1">
    <location>
        <begin position="56"/>
        <end position="65"/>
    </location>
</feature>
<evidence type="ECO:0000256" key="2">
    <source>
        <dbReference type="SAM" id="SignalP"/>
    </source>
</evidence>
<evidence type="ECO:0000313" key="4">
    <source>
        <dbReference type="Proteomes" id="UP001595530"/>
    </source>
</evidence>
<keyword evidence="4" id="KW-1185">Reference proteome</keyword>
<evidence type="ECO:0000313" key="3">
    <source>
        <dbReference type="EMBL" id="MFC3110550.1"/>
    </source>
</evidence>
<accession>A0ABV7FAC7</accession>